<sequence>MGLCDEARRQRESDGVRAGWATTKPYPTNTSGDFATSENTSGIFAGGASGILAGGSGQTSPIFPTESYLPSPAYSPADGISKSVSASGPGAEAPAVAGREFERIWIAYGRYGNKQASRRAFEAILNPDVDHIVSRAAAWAASAKPGQRRMPLEKWLAAEKYDEADRSVKARAARARNAADDEDDEEEVDVRKKHVPDHFAIAEAARRVRQSAIEYDVPHGVPVTIIDSAVVARDGDRWLELQTDRGGVAVLLEGHSASLQEAGQEHFGRLCDACRVNEVNDSSDLHGRSFMIVRGTFAELPEEQAA</sequence>
<protein>
    <submittedName>
        <fullName evidence="2">Uncharacterized protein</fullName>
    </submittedName>
</protein>
<gene>
    <name evidence="2" type="ORF">IQ17_01730</name>
</gene>
<reference evidence="2 3" key="1">
    <citation type="journal article" date="2015" name="Stand. Genomic Sci.">
        <title>Genomic Encyclopedia of Bacterial and Archaeal Type Strains, Phase III: the genomes of soil and plant-associated and newly described type strains.</title>
        <authorList>
            <person name="Whitman W.B."/>
            <person name="Woyke T."/>
            <person name="Klenk H.P."/>
            <person name="Zhou Y."/>
            <person name="Lilburn T.G."/>
            <person name="Beck B.J."/>
            <person name="De Vos P."/>
            <person name="Vandamme P."/>
            <person name="Eisen J.A."/>
            <person name="Garrity G."/>
            <person name="Hugenholtz P."/>
            <person name="Kyrpides N.C."/>
        </authorList>
    </citation>
    <scope>NUCLEOTIDE SEQUENCE [LARGE SCALE GENOMIC DNA]</scope>
    <source>
        <strain evidence="2 3">CGMCC 1.10947</strain>
    </source>
</reference>
<name>A0A562LMR8_9BRAD</name>
<organism evidence="2 3">
    <name type="scientific">Bradyrhizobium daqingense</name>
    <dbReference type="NCBI Taxonomy" id="993502"/>
    <lineage>
        <taxon>Bacteria</taxon>
        <taxon>Pseudomonadati</taxon>
        <taxon>Pseudomonadota</taxon>
        <taxon>Alphaproteobacteria</taxon>
        <taxon>Hyphomicrobiales</taxon>
        <taxon>Nitrobacteraceae</taxon>
        <taxon>Bradyrhizobium</taxon>
    </lineage>
</organism>
<evidence type="ECO:0000313" key="2">
    <source>
        <dbReference type="EMBL" id="TWI08905.1"/>
    </source>
</evidence>
<accession>A0A562LMR8</accession>
<dbReference type="Proteomes" id="UP000317176">
    <property type="component" value="Unassembled WGS sequence"/>
</dbReference>
<dbReference type="AlphaFoldDB" id="A0A562LMR8"/>
<comment type="caution">
    <text evidence="2">The sequence shown here is derived from an EMBL/GenBank/DDBJ whole genome shotgun (WGS) entry which is preliminary data.</text>
</comment>
<dbReference type="EMBL" id="VLKL01000003">
    <property type="protein sequence ID" value="TWI08905.1"/>
    <property type="molecule type" value="Genomic_DNA"/>
</dbReference>
<proteinExistence type="predicted"/>
<feature type="compositionally biased region" description="Basic and acidic residues" evidence="1">
    <location>
        <begin position="1"/>
        <end position="15"/>
    </location>
</feature>
<evidence type="ECO:0000313" key="3">
    <source>
        <dbReference type="Proteomes" id="UP000317176"/>
    </source>
</evidence>
<keyword evidence="3" id="KW-1185">Reference proteome</keyword>
<feature type="compositionally biased region" description="Polar residues" evidence="1">
    <location>
        <begin position="25"/>
        <end position="38"/>
    </location>
</feature>
<evidence type="ECO:0000256" key="1">
    <source>
        <dbReference type="SAM" id="MobiDB-lite"/>
    </source>
</evidence>
<feature type="region of interest" description="Disordered" evidence="1">
    <location>
        <begin position="1"/>
        <end position="38"/>
    </location>
</feature>